<evidence type="ECO:0000313" key="1">
    <source>
        <dbReference type="EMBL" id="MCI90740.1"/>
    </source>
</evidence>
<protein>
    <submittedName>
        <fullName evidence="1">Uncharacterized protein</fullName>
    </submittedName>
</protein>
<accession>A0A392VWA8</accession>
<proteinExistence type="predicted"/>
<dbReference type="AlphaFoldDB" id="A0A392VWA8"/>
<dbReference type="Proteomes" id="UP000265520">
    <property type="component" value="Unassembled WGS sequence"/>
</dbReference>
<sequence length="24" mass="2727">MFVGSVFGVEELRVLHKIWKSPAP</sequence>
<reference evidence="1 2" key="1">
    <citation type="journal article" date="2018" name="Front. Plant Sci.">
        <title>Red Clover (Trifolium pratense) and Zigzag Clover (T. medium) - A Picture of Genomic Similarities and Differences.</title>
        <authorList>
            <person name="Dluhosova J."/>
            <person name="Istvanek J."/>
            <person name="Nedelnik J."/>
            <person name="Repkova J."/>
        </authorList>
    </citation>
    <scope>NUCLEOTIDE SEQUENCE [LARGE SCALE GENOMIC DNA]</scope>
    <source>
        <strain evidence="2">cv. 10/8</strain>
        <tissue evidence="1">Leaf</tissue>
    </source>
</reference>
<comment type="caution">
    <text evidence="1">The sequence shown here is derived from an EMBL/GenBank/DDBJ whole genome shotgun (WGS) entry which is preliminary data.</text>
</comment>
<organism evidence="1 2">
    <name type="scientific">Trifolium medium</name>
    <dbReference type="NCBI Taxonomy" id="97028"/>
    <lineage>
        <taxon>Eukaryota</taxon>
        <taxon>Viridiplantae</taxon>
        <taxon>Streptophyta</taxon>
        <taxon>Embryophyta</taxon>
        <taxon>Tracheophyta</taxon>
        <taxon>Spermatophyta</taxon>
        <taxon>Magnoliopsida</taxon>
        <taxon>eudicotyledons</taxon>
        <taxon>Gunneridae</taxon>
        <taxon>Pentapetalae</taxon>
        <taxon>rosids</taxon>
        <taxon>fabids</taxon>
        <taxon>Fabales</taxon>
        <taxon>Fabaceae</taxon>
        <taxon>Papilionoideae</taxon>
        <taxon>50 kb inversion clade</taxon>
        <taxon>NPAAA clade</taxon>
        <taxon>Hologalegina</taxon>
        <taxon>IRL clade</taxon>
        <taxon>Trifolieae</taxon>
        <taxon>Trifolium</taxon>
    </lineage>
</organism>
<evidence type="ECO:0000313" key="2">
    <source>
        <dbReference type="Proteomes" id="UP000265520"/>
    </source>
</evidence>
<dbReference type="EMBL" id="LXQA011252868">
    <property type="protein sequence ID" value="MCI90740.1"/>
    <property type="molecule type" value="Genomic_DNA"/>
</dbReference>
<name>A0A392VWA8_9FABA</name>
<keyword evidence="2" id="KW-1185">Reference proteome</keyword>
<feature type="non-terminal residue" evidence="1">
    <location>
        <position position="24"/>
    </location>
</feature>